<sequence length="51" mass="5167">MCSGDNVRSSKRLCCCADGDGMRGGPAEARRYGGMVSEGDGRKGGGGGWVV</sequence>
<keyword evidence="3" id="KW-1185">Reference proteome</keyword>
<reference evidence="2 3" key="1">
    <citation type="journal article" date="2023" name="Plants (Basel)">
        <title>Bridging the Gap: Combining Genomics and Transcriptomics Approaches to Understand Stylosanthes scabra, an Orphan Legume from the Brazilian Caatinga.</title>
        <authorList>
            <person name="Ferreira-Neto J.R.C."/>
            <person name="da Silva M.D."/>
            <person name="Binneck E."/>
            <person name="de Melo N.F."/>
            <person name="da Silva R.H."/>
            <person name="de Melo A.L.T.M."/>
            <person name="Pandolfi V."/>
            <person name="Bustamante F.O."/>
            <person name="Brasileiro-Vidal A.C."/>
            <person name="Benko-Iseppon A.M."/>
        </authorList>
    </citation>
    <scope>NUCLEOTIDE SEQUENCE [LARGE SCALE GENOMIC DNA]</scope>
    <source>
        <tissue evidence="2">Leaves</tissue>
    </source>
</reference>
<dbReference type="EMBL" id="JASCZI010212079">
    <property type="protein sequence ID" value="MED6198270.1"/>
    <property type="molecule type" value="Genomic_DNA"/>
</dbReference>
<evidence type="ECO:0000313" key="2">
    <source>
        <dbReference type="EMBL" id="MED6198270.1"/>
    </source>
</evidence>
<feature type="non-terminal residue" evidence="2">
    <location>
        <position position="51"/>
    </location>
</feature>
<evidence type="ECO:0000313" key="3">
    <source>
        <dbReference type="Proteomes" id="UP001341840"/>
    </source>
</evidence>
<protein>
    <submittedName>
        <fullName evidence="2">Uncharacterized protein</fullName>
    </submittedName>
</protein>
<feature type="region of interest" description="Disordered" evidence="1">
    <location>
        <begin position="29"/>
        <end position="51"/>
    </location>
</feature>
<proteinExistence type="predicted"/>
<dbReference type="Proteomes" id="UP001341840">
    <property type="component" value="Unassembled WGS sequence"/>
</dbReference>
<name>A0ABU6XJN3_9FABA</name>
<accession>A0ABU6XJN3</accession>
<evidence type="ECO:0000256" key="1">
    <source>
        <dbReference type="SAM" id="MobiDB-lite"/>
    </source>
</evidence>
<organism evidence="2 3">
    <name type="scientific">Stylosanthes scabra</name>
    <dbReference type="NCBI Taxonomy" id="79078"/>
    <lineage>
        <taxon>Eukaryota</taxon>
        <taxon>Viridiplantae</taxon>
        <taxon>Streptophyta</taxon>
        <taxon>Embryophyta</taxon>
        <taxon>Tracheophyta</taxon>
        <taxon>Spermatophyta</taxon>
        <taxon>Magnoliopsida</taxon>
        <taxon>eudicotyledons</taxon>
        <taxon>Gunneridae</taxon>
        <taxon>Pentapetalae</taxon>
        <taxon>rosids</taxon>
        <taxon>fabids</taxon>
        <taxon>Fabales</taxon>
        <taxon>Fabaceae</taxon>
        <taxon>Papilionoideae</taxon>
        <taxon>50 kb inversion clade</taxon>
        <taxon>dalbergioids sensu lato</taxon>
        <taxon>Dalbergieae</taxon>
        <taxon>Pterocarpus clade</taxon>
        <taxon>Stylosanthes</taxon>
    </lineage>
</organism>
<gene>
    <name evidence="2" type="ORF">PIB30_064549</name>
</gene>
<comment type="caution">
    <text evidence="2">The sequence shown here is derived from an EMBL/GenBank/DDBJ whole genome shotgun (WGS) entry which is preliminary data.</text>
</comment>